<reference evidence="6 7" key="1">
    <citation type="submission" date="2016-11" db="EMBL/GenBank/DDBJ databases">
        <authorList>
            <person name="Jaros S."/>
            <person name="Januszkiewicz K."/>
            <person name="Wedrychowicz H."/>
        </authorList>
    </citation>
    <scope>NUCLEOTIDE SEQUENCE [LARGE SCALE GENOMIC DNA]</scope>
    <source>
        <strain evidence="6 7">DSM 24574</strain>
    </source>
</reference>
<keyword evidence="7" id="KW-1185">Reference proteome</keyword>
<evidence type="ECO:0000256" key="4">
    <source>
        <dbReference type="ARBA" id="ARBA00023163"/>
    </source>
</evidence>
<dbReference type="InterPro" id="IPR037923">
    <property type="entry name" value="HTH-like"/>
</dbReference>
<dbReference type="Pfam" id="PF02311">
    <property type="entry name" value="AraC_binding"/>
    <property type="match status" value="1"/>
</dbReference>
<keyword evidence="3" id="KW-0238">DNA-binding</keyword>
<dbReference type="InterPro" id="IPR050204">
    <property type="entry name" value="AraC_XylS_family_regulators"/>
</dbReference>
<dbReference type="PROSITE" id="PS01124">
    <property type="entry name" value="HTH_ARAC_FAMILY_2"/>
    <property type="match status" value="1"/>
</dbReference>
<keyword evidence="1" id="KW-0963">Cytoplasm</keyword>
<accession>A0A1M5MSY1</accession>
<organism evidence="6 7">
    <name type="scientific">Chryseolinea serpens</name>
    <dbReference type="NCBI Taxonomy" id="947013"/>
    <lineage>
        <taxon>Bacteria</taxon>
        <taxon>Pseudomonadati</taxon>
        <taxon>Bacteroidota</taxon>
        <taxon>Cytophagia</taxon>
        <taxon>Cytophagales</taxon>
        <taxon>Fulvivirgaceae</taxon>
        <taxon>Chryseolinea</taxon>
    </lineage>
</organism>
<evidence type="ECO:0000313" key="7">
    <source>
        <dbReference type="Proteomes" id="UP000184212"/>
    </source>
</evidence>
<gene>
    <name evidence="6" type="ORF">SAMN04488109_1894</name>
</gene>
<dbReference type="Gene3D" id="1.10.10.60">
    <property type="entry name" value="Homeodomain-like"/>
    <property type="match status" value="2"/>
</dbReference>
<keyword evidence="2" id="KW-0805">Transcription regulation</keyword>
<protein>
    <submittedName>
        <fullName evidence="6">AraC-like ligand binding domain-containing protein</fullName>
    </submittedName>
</protein>
<proteinExistence type="predicted"/>
<evidence type="ECO:0000259" key="5">
    <source>
        <dbReference type="PROSITE" id="PS01124"/>
    </source>
</evidence>
<dbReference type="PANTHER" id="PTHR46796:SF13">
    <property type="entry name" value="HTH-TYPE TRANSCRIPTIONAL ACTIVATOR RHAS"/>
    <property type="match status" value="1"/>
</dbReference>
<evidence type="ECO:0000256" key="3">
    <source>
        <dbReference type="ARBA" id="ARBA00023125"/>
    </source>
</evidence>
<evidence type="ECO:0000313" key="6">
    <source>
        <dbReference type="EMBL" id="SHG79903.1"/>
    </source>
</evidence>
<dbReference type="STRING" id="947013.SAMN04488109_1894"/>
<dbReference type="InterPro" id="IPR018060">
    <property type="entry name" value="HTH_AraC"/>
</dbReference>
<name>A0A1M5MSY1_9BACT</name>
<evidence type="ECO:0000256" key="2">
    <source>
        <dbReference type="ARBA" id="ARBA00023015"/>
    </source>
</evidence>
<dbReference type="GO" id="GO:0043565">
    <property type="term" value="F:sequence-specific DNA binding"/>
    <property type="evidence" value="ECO:0007669"/>
    <property type="project" value="InterPro"/>
</dbReference>
<sequence length="304" mass="34479">MYFTSLPDHAAPGFDEQLHFSKFKKHNIIFNAESSYGHCDNHVGCLSFKTVLRGEEWYGVNRRRLAISPGRFLILNDDQAYSCHIHKGESTRTLSIFFKKEFASAVLHDALQHEENLLDDPFPNPEKILEFSPTLHSLESPLRLQLSGLISALETSEGGAGSIDEHLVFILHHLIGSHQSAAIHSKNVAAVKPATRAELYRRLCVARDVLHSSYMEKLDLNRISEVSCLSVPQLIRQFKAVFNTTPHRYLAEVRVRRAAELLEHTDRPVHEITWDCGFENVSSFCRAFKLAYGVQPLHLRKKGA</sequence>
<dbReference type="Pfam" id="PF12833">
    <property type="entry name" value="HTH_18"/>
    <property type="match status" value="1"/>
</dbReference>
<dbReference type="InterPro" id="IPR009057">
    <property type="entry name" value="Homeodomain-like_sf"/>
</dbReference>
<dbReference type="SUPFAM" id="SSF51215">
    <property type="entry name" value="Regulatory protein AraC"/>
    <property type="match status" value="1"/>
</dbReference>
<dbReference type="SMART" id="SM00342">
    <property type="entry name" value="HTH_ARAC"/>
    <property type="match status" value="1"/>
</dbReference>
<dbReference type="AlphaFoldDB" id="A0A1M5MSY1"/>
<evidence type="ECO:0000256" key="1">
    <source>
        <dbReference type="ARBA" id="ARBA00022490"/>
    </source>
</evidence>
<dbReference type="GO" id="GO:0003700">
    <property type="term" value="F:DNA-binding transcription factor activity"/>
    <property type="evidence" value="ECO:0007669"/>
    <property type="project" value="InterPro"/>
</dbReference>
<dbReference type="Proteomes" id="UP000184212">
    <property type="component" value="Unassembled WGS sequence"/>
</dbReference>
<dbReference type="PANTHER" id="PTHR46796">
    <property type="entry name" value="HTH-TYPE TRANSCRIPTIONAL ACTIVATOR RHAS-RELATED"/>
    <property type="match status" value="1"/>
</dbReference>
<dbReference type="InterPro" id="IPR003313">
    <property type="entry name" value="AraC-bd"/>
</dbReference>
<feature type="domain" description="HTH araC/xylS-type" evidence="5">
    <location>
        <begin position="204"/>
        <end position="302"/>
    </location>
</feature>
<dbReference type="SUPFAM" id="SSF46689">
    <property type="entry name" value="Homeodomain-like"/>
    <property type="match status" value="2"/>
</dbReference>
<keyword evidence="4" id="KW-0804">Transcription</keyword>
<dbReference type="EMBL" id="FQWQ01000001">
    <property type="protein sequence ID" value="SHG79903.1"/>
    <property type="molecule type" value="Genomic_DNA"/>
</dbReference>